<sequence length="164" mass="19225">MATNLAWFQLQYPLALIRLFAATRKQWMNTRWKIQGLDKRVKDRIRNLVVQPFMYRCKASLWLWYIASSELFEVLFQVSWFSLGRSWVHEDRKRGHDLMTLQEVGTEDKLGLGQLLPILLLALPVMSILETSHLLQTPRRDWTKKRRSINSSSAACPDYSTLTA</sequence>
<evidence type="ECO:0000313" key="3">
    <source>
        <dbReference type="Proteomes" id="UP001595075"/>
    </source>
</evidence>
<keyword evidence="1" id="KW-0812">Transmembrane</keyword>
<feature type="transmembrane region" description="Helical" evidence="1">
    <location>
        <begin position="115"/>
        <end position="135"/>
    </location>
</feature>
<organism evidence="2 3">
    <name type="scientific">Oculimacula yallundae</name>
    <dbReference type="NCBI Taxonomy" id="86028"/>
    <lineage>
        <taxon>Eukaryota</taxon>
        <taxon>Fungi</taxon>
        <taxon>Dikarya</taxon>
        <taxon>Ascomycota</taxon>
        <taxon>Pezizomycotina</taxon>
        <taxon>Leotiomycetes</taxon>
        <taxon>Helotiales</taxon>
        <taxon>Ploettnerulaceae</taxon>
        <taxon>Oculimacula</taxon>
    </lineage>
</organism>
<accession>A0ABR4CVS9</accession>
<proteinExistence type="predicted"/>
<comment type="caution">
    <text evidence="2">The sequence shown here is derived from an EMBL/GenBank/DDBJ whole genome shotgun (WGS) entry which is preliminary data.</text>
</comment>
<evidence type="ECO:0000256" key="1">
    <source>
        <dbReference type="SAM" id="Phobius"/>
    </source>
</evidence>
<dbReference type="EMBL" id="JAZHXI010000003">
    <property type="protein sequence ID" value="KAL2073276.1"/>
    <property type="molecule type" value="Genomic_DNA"/>
</dbReference>
<dbReference type="Proteomes" id="UP001595075">
    <property type="component" value="Unassembled WGS sequence"/>
</dbReference>
<feature type="transmembrane region" description="Helical" evidence="1">
    <location>
        <begin position="62"/>
        <end position="83"/>
    </location>
</feature>
<keyword evidence="1" id="KW-0472">Membrane</keyword>
<keyword evidence="1" id="KW-1133">Transmembrane helix</keyword>
<keyword evidence="3" id="KW-1185">Reference proteome</keyword>
<protein>
    <submittedName>
        <fullName evidence="2">Uncharacterized protein</fullName>
    </submittedName>
</protein>
<reference evidence="2 3" key="1">
    <citation type="journal article" date="2024" name="Commun. Biol.">
        <title>Comparative genomic analysis of thermophilic fungi reveals convergent evolutionary adaptations and gene losses.</title>
        <authorList>
            <person name="Steindorff A.S."/>
            <person name="Aguilar-Pontes M.V."/>
            <person name="Robinson A.J."/>
            <person name="Andreopoulos B."/>
            <person name="LaButti K."/>
            <person name="Kuo A."/>
            <person name="Mondo S."/>
            <person name="Riley R."/>
            <person name="Otillar R."/>
            <person name="Haridas S."/>
            <person name="Lipzen A."/>
            <person name="Grimwood J."/>
            <person name="Schmutz J."/>
            <person name="Clum A."/>
            <person name="Reid I.D."/>
            <person name="Moisan M.C."/>
            <person name="Butler G."/>
            <person name="Nguyen T.T.M."/>
            <person name="Dewar K."/>
            <person name="Conant G."/>
            <person name="Drula E."/>
            <person name="Henrissat B."/>
            <person name="Hansel C."/>
            <person name="Singer S."/>
            <person name="Hutchinson M.I."/>
            <person name="de Vries R.P."/>
            <person name="Natvig D.O."/>
            <person name="Powell A.J."/>
            <person name="Tsang A."/>
            <person name="Grigoriev I.V."/>
        </authorList>
    </citation>
    <scope>NUCLEOTIDE SEQUENCE [LARGE SCALE GENOMIC DNA]</scope>
    <source>
        <strain evidence="2 3">CBS 494.80</strain>
    </source>
</reference>
<evidence type="ECO:0000313" key="2">
    <source>
        <dbReference type="EMBL" id="KAL2073276.1"/>
    </source>
</evidence>
<feature type="transmembrane region" description="Helical" evidence="1">
    <location>
        <begin position="6"/>
        <end position="23"/>
    </location>
</feature>
<gene>
    <name evidence="2" type="ORF">VTL71DRAFT_10600</name>
</gene>
<name>A0ABR4CVS9_9HELO</name>